<keyword evidence="2" id="KW-0479">Metal-binding</keyword>
<evidence type="ECO:0000256" key="1">
    <source>
        <dbReference type="ARBA" id="ARBA00022691"/>
    </source>
</evidence>
<comment type="caution">
    <text evidence="6">The sequence shown here is derived from an EMBL/GenBank/DDBJ whole genome shotgun (WGS) entry which is preliminary data.</text>
</comment>
<dbReference type="EMBL" id="JBBMEU010000019">
    <property type="protein sequence ID" value="MEQ2421991.1"/>
    <property type="molecule type" value="Genomic_DNA"/>
</dbReference>
<dbReference type="Pfam" id="PF04055">
    <property type="entry name" value="Radical_SAM"/>
    <property type="match status" value="1"/>
</dbReference>
<name>A0ABV1CV46_9FIRM</name>
<evidence type="ECO:0000259" key="5">
    <source>
        <dbReference type="PROSITE" id="PS51918"/>
    </source>
</evidence>
<keyword evidence="7" id="KW-1185">Reference proteome</keyword>
<dbReference type="CDD" id="cd01335">
    <property type="entry name" value="Radical_SAM"/>
    <property type="match status" value="1"/>
</dbReference>
<dbReference type="Gene3D" id="3.20.20.70">
    <property type="entry name" value="Aldolase class I"/>
    <property type="match status" value="1"/>
</dbReference>
<dbReference type="InterPro" id="IPR007197">
    <property type="entry name" value="rSAM"/>
</dbReference>
<sequence>MIPLNKLMYKAQKESVALLVNRIMAEKNPETRKKTLKRLTTIMETFFGDLFEEESFANARKLIDEGGKWFQFLNRALDTLNPNVVRTAVMDLGFESGFYGLRTRDEAKAKYHCNIPWAILFDPTSACNLHCIGCWAAEYGHTLNLSYDVMDKIVSQGKEVGCHFYLLTGGEPLVRKADILKLCRKHPDCEFHAFTNGTLIDDAFCQEVVKVGNLSFSLSVEGFREVNDSRRGEGVFDKVMHAMDLLRQYGIVFGTSICYTRKNIQTVTSDTFLDLLISKGAWFTWYFHYMPVGNDASVDLLPTPEQRAYMVRRIREIRSVKGGKPIFAIDFQNDGQFIDGCVAGGRNYCHINPNGDVEPCVFIHYSSANINDQDLITCLQQPLFKEYAKGQPFNHNHLRPCPMLENPQSLVDMVKRTGAKSTDMQSPESVEHLCAKCKAYAKHWQPTADKLWTDIVQDDKKSSEQEIS</sequence>
<gene>
    <name evidence="6" type="ORF">WMO23_04495</name>
</gene>
<feature type="domain" description="Radical SAM core" evidence="5">
    <location>
        <begin position="111"/>
        <end position="321"/>
    </location>
</feature>
<reference evidence="6 7" key="1">
    <citation type="submission" date="2024-03" db="EMBL/GenBank/DDBJ databases">
        <title>Human intestinal bacterial collection.</title>
        <authorList>
            <person name="Pauvert C."/>
            <person name="Hitch T.C.A."/>
            <person name="Clavel T."/>
        </authorList>
    </citation>
    <scope>NUCLEOTIDE SEQUENCE [LARGE SCALE GENOMIC DNA]</scope>
    <source>
        <strain evidence="6 7">CLA-AA-H81</strain>
    </source>
</reference>
<dbReference type="SFLD" id="SFLDG01067">
    <property type="entry name" value="SPASM/twitch_domain_containing"/>
    <property type="match status" value="1"/>
</dbReference>
<evidence type="ECO:0000313" key="6">
    <source>
        <dbReference type="EMBL" id="MEQ2421991.1"/>
    </source>
</evidence>
<dbReference type="PROSITE" id="PS51918">
    <property type="entry name" value="RADICAL_SAM"/>
    <property type="match status" value="1"/>
</dbReference>
<dbReference type="InterPro" id="IPR058240">
    <property type="entry name" value="rSAM_sf"/>
</dbReference>
<evidence type="ECO:0000256" key="3">
    <source>
        <dbReference type="ARBA" id="ARBA00023004"/>
    </source>
</evidence>
<evidence type="ECO:0000256" key="4">
    <source>
        <dbReference type="ARBA" id="ARBA00023014"/>
    </source>
</evidence>
<dbReference type="SUPFAM" id="SSF102114">
    <property type="entry name" value="Radical SAM enzymes"/>
    <property type="match status" value="1"/>
</dbReference>
<dbReference type="InterPro" id="IPR013785">
    <property type="entry name" value="Aldolase_TIM"/>
</dbReference>
<proteinExistence type="predicted"/>
<organism evidence="6 7">
    <name type="scientific">Megasphaera intestinihominis</name>
    <dbReference type="NCBI Taxonomy" id="3133159"/>
    <lineage>
        <taxon>Bacteria</taxon>
        <taxon>Bacillati</taxon>
        <taxon>Bacillota</taxon>
        <taxon>Negativicutes</taxon>
        <taxon>Veillonellales</taxon>
        <taxon>Veillonellaceae</taxon>
        <taxon>Megasphaera</taxon>
    </lineage>
</organism>
<keyword evidence="3" id="KW-0408">Iron</keyword>
<dbReference type="Proteomes" id="UP001433088">
    <property type="component" value="Unassembled WGS sequence"/>
</dbReference>
<accession>A0ABV1CV46</accession>
<dbReference type="PANTHER" id="PTHR43524">
    <property type="entry name" value="RADICAL SAM SUPERFAMILY PROTEIN"/>
    <property type="match status" value="1"/>
</dbReference>
<evidence type="ECO:0000313" key="7">
    <source>
        <dbReference type="Proteomes" id="UP001433088"/>
    </source>
</evidence>
<dbReference type="PANTHER" id="PTHR43524:SF1">
    <property type="entry name" value="RADICAL SAM SUPERFAMILY PROTEIN"/>
    <property type="match status" value="1"/>
</dbReference>
<dbReference type="SFLD" id="SFLDS00029">
    <property type="entry name" value="Radical_SAM"/>
    <property type="match status" value="1"/>
</dbReference>
<keyword evidence="1" id="KW-0949">S-adenosyl-L-methionine</keyword>
<dbReference type="InterPro" id="IPR023885">
    <property type="entry name" value="4Fe4S-binding_SPASM_dom"/>
</dbReference>
<dbReference type="CDD" id="cd21128">
    <property type="entry name" value="SPASM_rSAM"/>
    <property type="match status" value="1"/>
</dbReference>
<keyword evidence="4" id="KW-0411">Iron-sulfur</keyword>
<evidence type="ECO:0000256" key="2">
    <source>
        <dbReference type="ARBA" id="ARBA00022723"/>
    </source>
</evidence>
<dbReference type="Pfam" id="PF13186">
    <property type="entry name" value="SPASM"/>
    <property type="match status" value="1"/>
</dbReference>
<protein>
    <submittedName>
        <fullName evidence="6">Radical SAM protein</fullName>
    </submittedName>
</protein>